<evidence type="ECO:0000259" key="7">
    <source>
        <dbReference type="Pfam" id="PF02057"/>
    </source>
</evidence>
<dbReference type="GO" id="GO:0006683">
    <property type="term" value="P:galactosylceramide catabolic process"/>
    <property type="evidence" value="ECO:0007669"/>
    <property type="project" value="InterPro"/>
</dbReference>
<feature type="compositionally biased region" description="Low complexity" evidence="6">
    <location>
        <begin position="106"/>
        <end position="115"/>
    </location>
</feature>
<evidence type="ECO:0000256" key="1">
    <source>
        <dbReference type="ARBA" id="ARBA00005637"/>
    </source>
</evidence>
<keyword evidence="4" id="KW-0443">Lipid metabolism</keyword>
<proteinExistence type="inferred from homology"/>
<evidence type="ECO:0000256" key="4">
    <source>
        <dbReference type="ARBA" id="ARBA00022963"/>
    </source>
</evidence>
<evidence type="ECO:0000256" key="6">
    <source>
        <dbReference type="SAM" id="MobiDB-lite"/>
    </source>
</evidence>
<comment type="similarity">
    <text evidence="1">Belongs to the glycosyl hydrolase 59 family.</text>
</comment>
<dbReference type="OrthoDB" id="9806701at2"/>
<feature type="compositionally biased region" description="Basic residues" evidence="6">
    <location>
        <begin position="26"/>
        <end position="35"/>
    </location>
</feature>
<feature type="compositionally biased region" description="Basic residues" evidence="6">
    <location>
        <begin position="79"/>
        <end position="103"/>
    </location>
</feature>
<reference evidence="9 10" key="1">
    <citation type="submission" date="2017-11" db="EMBL/GenBank/DDBJ databases">
        <title>Draft genome of actinobacteria isolated from guarana (Paullinia cupana (Mart.) Ducke.</title>
        <authorList>
            <person name="Siqueira K.A."/>
            <person name="Liotti R.G."/>
            <person name="Mendes T.A.O."/>
            <person name="Soares M.A."/>
        </authorList>
    </citation>
    <scope>NUCLEOTIDE SEQUENCE [LARGE SCALE GENOMIC DNA]</scope>
    <source>
        <strain evidence="9 10">193</strain>
    </source>
</reference>
<feature type="compositionally biased region" description="Basic and acidic residues" evidence="6">
    <location>
        <begin position="59"/>
        <end position="78"/>
    </location>
</feature>
<dbReference type="EC" id="3.2.1.46" evidence="2"/>
<dbReference type="PRINTS" id="PR00850">
    <property type="entry name" value="GLHYDRLASE59"/>
</dbReference>
<dbReference type="Proteomes" id="UP000270471">
    <property type="component" value="Unassembled WGS sequence"/>
</dbReference>
<evidence type="ECO:0000313" key="9">
    <source>
        <dbReference type="EMBL" id="RMB84972.1"/>
    </source>
</evidence>
<dbReference type="InterPro" id="IPR017853">
    <property type="entry name" value="GH"/>
</dbReference>
<keyword evidence="3" id="KW-0746">Sphingolipid metabolism</keyword>
<dbReference type="InterPro" id="IPR049161">
    <property type="entry name" value="GH59_cat"/>
</dbReference>
<feature type="domain" description="Glycosyl hydrolase family 59 catalytic" evidence="7">
    <location>
        <begin position="199"/>
        <end position="490"/>
    </location>
</feature>
<keyword evidence="10" id="KW-1185">Reference proteome</keyword>
<sequence length="839" mass="90909">MAHLLLVQRDGRAGPARAGLGQPVGRRPRGPHVRHALPAGHQHGRQRTAARAHLRRLRRTEPDHAGPRRPDRVPGDRRPRGRPQLRAPRLRCLLRHQRRRAGGRRGVPAGRPSPRTAGARRPQPCRALNDRPPYEGNPMLRTGKRPGGRRLLPGRAGRAVCALLVSCLALVAPSAAHADTPAPAVQQITADGNGTGRVFDGVGAISGGGGTSRLLVDYPEPQRSQLLDYLFKPGYGASLQILKVEIGSDTNSSNGAEPSHMRTPTQVDCDRGYEWWLMEQAKKRNPQIRFYGLEWGAPGWFDGGFWSTDNIDYLMRWLGCARQHGLHIDYLGGWNEKGWDAAWYGKLKDALVRTGHGDVKVVAADNAGWKVATDMKNDPAFDAATDVVGIHYPCSVLHCSSSQDALALDKPLFASESGWNNYLTGATRLASEMNHEYVDSRITAFINWPAAYAWYPTVQMQGSGLLRANEPWSGHYELGPTLWTIAQTAQFTRPGWRYVDSASGYLDGGGTYVTLRSPGPRPAYTTVFETTGATGPQTVRVTPTGGLPRGALHRWSTTLESTDPADWFVRGAEVGPDATGGHRVTLEPGTVTTLTTMPGRKGKAVDKAPAPHTMALPYRDGFDTYRPQATPRYISDMEGAFQTARCSVAPQAAAGSRGTGGCLRQAVTTRPIQWSRVPSPLTLTGDSQWTDYTVSAKTLIRHSGTASLLGRVVNQLNSFGPGRVNVWEGYYVKLSDSGAWSLEVIAPDKTTRVLADGNLSSPGADTWHRLSLGFSGGTMTAGIDNEVVAQVTDGTYDHGQVGLALDSYTTSQFDDLTVVPPGVPRPLEVGPRCTGARVT</sequence>
<dbReference type="Pfam" id="PF02057">
    <property type="entry name" value="Glyco_hydro_59"/>
    <property type="match status" value="1"/>
</dbReference>
<dbReference type="PANTHER" id="PTHR15172">
    <property type="entry name" value="GALACTOCEREBROSIDASE"/>
    <property type="match status" value="1"/>
</dbReference>
<dbReference type="AlphaFoldDB" id="A0A3M0I9F3"/>
<evidence type="ECO:0000313" key="10">
    <source>
        <dbReference type="Proteomes" id="UP000270471"/>
    </source>
</evidence>
<feature type="region of interest" description="Disordered" evidence="6">
    <location>
        <begin position="9"/>
        <end position="151"/>
    </location>
</feature>
<evidence type="ECO:0000256" key="3">
    <source>
        <dbReference type="ARBA" id="ARBA00022919"/>
    </source>
</evidence>
<dbReference type="Pfam" id="PF21708">
    <property type="entry name" value="Glyco_hydro_59_C"/>
    <property type="match status" value="1"/>
</dbReference>
<dbReference type="Gene3D" id="2.60.120.560">
    <property type="entry name" value="Exo-inulinase, domain 1"/>
    <property type="match status" value="1"/>
</dbReference>
<evidence type="ECO:0000256" key="5">
    <source>
        <dbReference type="ARBA" id="ARBA00033098"/>
    </source>
</evidence>
<keyword evidence="4" id="KW-0442">Lipid degradation</keyword>
<dbReference type="Gene3D" id="3.20.20.70">
    <property type="entry name" value="Aldolase class I"/>
    <property type="match status" value="1"/>
</dbReference>
<dbReference type="EMBL" id="PENI01000008">
    <property type="protein sequence ID" value="RMB84972.1"/>
    <property type="molecule type" value="Genomic_DNA"/>
</dbReference>
<protein>
    <recommendedName>
        <fullName evidence="2">galactosylceramidase</fullName>
        <ecNumber evidence="2">3.2.1.46</ecNumber>
    </recommendedName>
    <alternativeName>
        <fullName evidence="5">Galactosylceramidase</fullName>
    </alternativeName>
</protein>
<dbReference type="GO" id="GO:0016020">
    <property type="term" value="C:membrane"/>
    <property type="evidence" value="ECO:0007669"/>
    <property type="project" value="GOC"/>
</dbReference>
<accession>A0A3M0I9F3</accession>
<dbReference type="GO" id="GO:0005764">
    <property type="term" value="C:lysosome"/>
    <property type="evidence" value="ECO:0007669"/>
    <property type="project" value="TreeGrafter"/>
</dbReference>
<dbReference type="SUPFAM" id="SSF51445">
    <property type="entry name" value="(Trans)glycosidases"/>
    <property type="match status" value="1"/>
</dbReference>
<dbReference type="PANTHER" id="PTHR15172:SF1">
    <property type="entry name" value="GALACTOCEREBROSIDASE"/>
    <property type="match status" value="1"/>
</dbReference>
<organism evidence="9 10">
    <name type="scientific">Streptomyces shenzhenensis</name>
    <dbReference type="NCBI Taxonomy" id="943815"/>
    <lineage>
        <taxon>Bacteria</taxon>
        <taxon>Bacillati</taxon>
        <taxon>Actinomycetota</taxon>
        <taxon>Actinomycetes</taxon>
        <taxon>Kitasatosporales</taxon>
        <taxon>Streptomycetaceae</taxon>
        <taxon>Streptomyces</taxon>
    </lineage>
</organism>
<dbReference type="GO" id="GO:0004336">
    <property type="term" value="F:galactosylceramidase activity"/>
    <property type="evidence" value="ECO:0007669"/>
    <property type="project" value="UniProtKB-EC"/>
</dbReference>
<feature type="compositionally biased region" description="Basic residues" evidence="6">
    <location>
        <begin position="42"/>
        <end position="58"/>
    </location>
</feature>
<dbReference type="InterPro" id="IPR049162">
    <property type="entry name" value="GH59_C"/>
</dbReference>
<feature type="domain" description="Glycosyl hydrolase family 59 C-terminal lectin" evidence="8">
    <location>
        <begin position="661"/>
        <end position="818"/>
    </location>
</feature>
<comment type="caution">
    <text evidence="9">The sequence shown here is derived from an EMBL/GenBank/DDBJ whole genome shotgun (WGS) entry which is preliminary data.</text>
</comment>
<gene>
    <name evidence="9" type="ORF">CTZ28_15220</name>
</gene>
<evidence type="ECO:0000259" key="8">
    <source>
        <dbReference type="Pfam" id="PF21708"/>
    </source>
</evidence>
<dbReference type="Gene3D" id="3.20.20.80">
    <property type="entry name" value="Glycosidases"/>
    <property type="match status" value="1"/>
</dbReference>
<evidence type="ECO:0000256" key="2">
    <source>
        <dbReference type="ARBA" id="ARBA00012657"/>
    </source>
</evidence>
<dbReference type="InterPro" id="IPR001286">
    <property type="entry name" value="Glyco_hydro_59"/>
</dbReference>
<dbReference type="InterPro" id="IPR013785">
    <property type="entry name" value="Aldolase_TIM"/>
</dbReference>
<name>A0A3M0I9F3_9ACTN</name>